<dbReference type="InterPro" id="IPR019193">
    <property type="entry name" value="UBQ-conj_enz_E2-bd_prot"/>
</dbReference>
<comment type="caution">
    <text evidence="1">The sequence shown here is derived from an EMBL/GenBank/DDBJ whole genome shotgun (WGS) entry which is preliminary data.</text>
</comment>
<dbReference type="PANTHER" id="PTHR31531:SF2">
    <property type="entry name" value="E3 UBIQUITIN-PROTEIN LIGASE E3D"/>
    <property type="match status" value="1"/>
</dbReference>
<accession>A0A9P4I9D8</accession>
<dbReference type="GO" id="GO:0005829">
    <property type="term" value="C:cytosol"/>
    <property type="evidence" value="ECO:0007669"/>
    <property type="project" value="TreeGrafter"/>
</dbReference>
<dbReference type="OrthoDB" id="66510at2759"/>
<dbReference type="GO" id="GO:0000151">
    <property type="term" value="C:ubiquitin ligase complex"/>
    <property type="evidence" value="ECO:0007669"/>
    <property type="project" value="TreeGrafter"/>
</dbReference>
<dbReference type="GO" id="GO:0031624">
    <property type="term" value="F:ubiquitin conjugating enzyme binding"/>
    <property type="evidence" value="ECO:0007669"/>
    <property type="project" value="TreeGrafter"/>
</dbReference>
<dbReference type="GO" id="GO:0061630">
    <property type="term" value="F:ubiquitin protein ligase activity"/>
    <property type="evidence" value="ECO:0007669"/>
    <property type="project" value="TreeGrafter"/>
</dbReference>
<gene>
    <name evidence="1" type="ORF">NA57DRAFT_58364</name>
</gene>
<dbReference type="PANTHER" id="PTHR31531">
    <property type="entry name" value="E3 UBIQUITIN-PROTEIN LIGASE E3D FAMILY MEMBER"/>
    <property type="match status" value="1"/>
</dbReference>
<dbReference type="Pfam" id="PF09814">
    <property type="entry name" value="HECT_2"/>
    <property type="match status" value="1"/>
</dbReference>
<dbReference type="GO" id="GO:0051865">
    <property type="term" value="P:protein autoubiquitination"/>
    <property type="evidence" value="ECO:0007669"/>
    <property type="project" value="TreeGrafter"/>
</dbReference>
<sequence length="402" mass="44483">MASIQLYAELLLNIRTVTFFATLKSEHNHETKATLSADGESITVTHEGESASIRLPTKISGGGSAALALPPTPAKELTLRLLLEEKAPGLLRYSDFPDSGSDNPVPWDALSLSTETEIKCGKCDNVLIPKGTVREWKDLPSENWADMMDFWHCHKPDEHHDHSHHDANDAPSRKGYAAGNKLTASSGTGFVDTMYFLLAAEDCAGAVTNKTLSEPAATFDVLCNQCNMPIGVVDDIAGGYRIFKWAVIVAHEDESEQNDIQQWISAQLLAAIQNIGVRKFAIQQQGSGKERPGGLMLWVFTPDLCFSSSVHHESRHDPTRAMKVFWQHQLDLSRVIERQSTSFEHIELPTAAYASLEDALQSNADLLPSSAQRFQDWNVSLLQRFEGSTVREPRNPIDALYE</sequence>
<dbReference type="EMBL" id="ML978129">
    <property type="protein sequence ID" value="KAF2096449.1"/>
    <property type="molecule type" value="Genomic_DNA"/>
</dbReference>
<organism evidence="1 2">
    <name type="scientific">Rhizodiscina lignyota</name>
    <dbReference type="NCBI Taxonomy" id="1504668"/>
    <lineage>
        <taxon>Eukaryota</taxon>
        <taxon>Fungi</taxon>
        <taxon>Dikarya</taxon>
        <taxon>Ascomycota</taxon>
        <taxon>Pezizomycotina</taxon>
        <taxon>Dothideomycetes</taxon>
        <taxon>Pleosporomycetidae</taxon>
        <taxon>Aulographales</taxon>
        <taxon>Rhizodiscinaceae</taxon>
        <taxon>Rhizodiscina</taxon>
    </lineage>
</organism>
<dbReference type="AlphaFoldDB" id="A0A9P4I9D8"/>
<reference evidence="1" key="1">
    <citation type="journal article" date="2020" name="Stud. Mycol.">
        <title>101 Dothideomycetes genomes: a test case for predicting lifestyles and emergence of pathogens.</title>
        <authorList>
            <person name="Haridas S."/>
            <person name="Albert R."/>
            <person name="Binder M."/>
            <person name="Bloem J."/>
            <person name="Labutti K."/>
            <person name="Salamov A."/>
            <person name="Andreopoulos B."/>
            <person name="Baker S."/>
            <person name="Barry K."/>
            <person name="Bills G."/>
            <person name="Bluhm B."/>
            <person name="Cannon C."/>
            <person name="Castanera R."/>
            <person name="Culley D."/>
            <person name="Daum C."/>
            <person name="Ezra D."/>
            <person name="Gonzalez J."/>
            <person name="Henrissat B."/>
            <person name="Kuo A."/>
            <person name="Liang C."/>
            <person name="Lipzen A."/>
            <person name="Lutzoni F."/>
            <person name="Magnuson J."/>
            <person name="Mondo S."/>
            <person name="Nolan M."/>
            <person name="Ohm R."/>
            <person name="Pangilinan J."/>
            <person name="Park H.-J."/>
            <person name="Ramirez L."/>
            <person name="Alfaro M."/>
            <person name="Sun H."/>
            <person name="Tritt A."/>
            <person name="Yoshinaga Y."/>
            <person name="Zwiers L.-H."/>
            <person name="Turgeon B."/>
            <person name="Goodwin S."/>
            <person name="Spatafora J."/>
            <person name="Crous P."/>
            <person name="Grigoriev I."/>
        </authorList>
    </citation>
    <scope>NUCLEOTIDE SEQUENCE</scope>
    <source>
        <strain evidence="1">CBS 133067</strain>
    </source>
</reference>
<dbReference type="GO" id="GO:0006513">
    <property type="term" value="P:protein monoubiquitination"/>
    <property type="evidence" value="ECO:0007669"/>
    <property type="project" value="TreeGrafter"/>
</dbReference>
<dbReference type="GO" id="GO:0005634">
    <property type="term" value="C:nucleus"/>
    <property type="evidence" value="ECO:0007669"/>
    <property type="project" value="TreeGrafter"/>
</dbReference>
<dbReference type="GO" id="GO:0043161">
    <property type="term" value="P:proteasome-mediated ubiquitin-dependent protein catabolic process"/>
    <property type="evidence" value="ECO:0007669"/>
    <property type="project" value="TreeGrafter"/>
</dbReference>
<dbReference type="GO" id="GO:0030332">
    <property type="term" value="F:cyclin binding"/>
    <property type="evidence" value="ECO:0007669"/>
    <property type="project" value="TreeGrafter"/>
</dbReference>
<evidence type="ECO:0000313" key="2">
    <source>
        <dbReference type="Proteomes" id="UP000799772"/>
    </source>
</evidence>
<proteinExistence type="predicted"/>
<dbReference type="GO" id="GO:0000209">
    <property type="term" value="P:protein polyubiquitination"/>
    <property type="evidence" value="ECO:0007669"/>
    <property type="project" value="TreeGrafter"/>
</dbReference>
<keyword evidence="2" id="KW-1185">Reference proteome</keyword>
<name>A0A9P4I9D8_9PEZI</name>
<evidence type="ECO:0008006" key="3">
    <source>
        <dbReference type="Google" id="ProtNLM"/>
    </source>
</evidence>
<protein>
    <recommendedName>
        <fullName evidence="3">Ubiquitin-conjugating enzyme E2-binding protein</fullName>
    </recommendedName>
</protein>
<evidence type="ECO:0000313" key="1">
    <source>
        <dbReference type="EMBL" id="KAF2096449.1"/>
    </source>
</evidence>
<dbReference type="Proteomes" id="UP000799772">
    <property type="component" value="Unassembled WGS sequence"/>
</dbReference>